<comment type="caution">
    <text evidence="1">The sequence shown here is derived from an EMBL/GenBank/DDBJ whole genome shotgun (WGS) entry which is preliminary data.</text>
</comment>
<evidence type="ECO:0008006" key="3">
    <source>
        <dbReference type="Google" id="ProtNLM"/>
    </source>
</evidence>
<dbReference type="SUPFAM" id="SSF52047">
    <property type="entry name" value="RNI-like"/>
    <property type="match status" value="1"/>
</dbReference>
<dbReference type="Gene3D" id="3.80.10.10">
    <property type="entry name" value="Ribonuclease Inhibitor"/>
    <property type="match status" value="1"/>
</dbReference>
<keyword evidence="2" id="KW-1185">Reference proteome</keyword>
<accession>A0A4R0R5K8</accession>
<evidence type="ECO:0000313" key="2">
    <source>
        <dbReference type="Proteomes" id="UP000292702"/>
    </source>
</evidence>
<dbReference type="AlphaFoldDB" id="A0A4R0R5K8"/>
<dbReference type="EMBL" id="RWJN01000466">
    <property type="protein sequence ID" value="TCD61443.1"/>
    <property type="molecule type" value="Genomic_DNA"/>
</dbReference>
<organism evidence="1 2">
    <name type="scientific">Steccherinum ochraceum</name>
    <dbReference type="NCBI Taxonomy" id="92696"/>
    <lineage>
        <taxon>Eukaryota</taxon>
        <taxon>Fungi</taxon>
        <taxon>Dikarya</taxon>
        <taxon>Basidiomycota</taxon>
        <taxon>Agaricomycotina</taxon>
        <taxon>Agaricomycetes</taxon>
        <taxon>Polyporales</taxon>
        <taxon>Steccherinaceae</taxon>
        <taxon>Steccherinum</taxon>
    </lineage>
</organism>
<dbReference type="InterPro" id="IPR032675">
    <property type="entry name" value="LRR_dom_sf"/>
</dbReference>
<protein>
    <recommendedName>
        <fullName evidence="3">F-box domain-containing protein</fullName>
    </recommendedName>
</protein>
<dbReference type="Proteomes" id="UP000292702">
    <property type="component" value="Unassembled WGS sequence"/>
</dbReference>
<reference evidence="1 2" key="1">
    <citation type="submission" date="2018-11" db="EMBL/GenBank/DDBJ databases">
        <title>Genome assembly of Steccherinum ochraceum LE-BIN_3174, the white-rot fungus of the Steccherinaceae family (The Residual Polyporoid clade, Polyporales, Basidiomycota).</title>
        <authorList>
            <person name="Fedorova T.V."/>
            <person name="Glazunova O.A."/>
            <person name="Landesman E.O."/>
            <person name="Moiseenko K.V."/>
            <person name="Psurtseva N.V."/>
            <person name="Savinova O.S."/>
            <person name="Shakhova N.V."/>
            <person name="Tyazhelova T.V."/>
            <person name="Vasina D.V."/>
        </authorList>
    </citation>
    <scope>NUCLEOTIDE SEQUENCE [LARGE SCALE GENOMIC DNA]</scope>
    <source>
        <strain evidence="1 2">LE-BIN_3174</strain>
    </source>
</reference>
<proteinExistence type="predicted"/>
<evidence type="ECO:0000313" key="1">
    <source>
        <dbReference type="EMBL" id="TCD61443.1"/>
    </source>
</evidence>
<sequence length="443" mass="50988">MYDSRWTRTWTLTRSLQLEDVSTLLFYSSRIREMYFPSQVRPVSLGQLPRDVPLLAGTMLFRQLRALVCIFCKDTTWNVDFVLDKADGLTEMTATIKDPIDEPTKFMAVMQQRSHHLSLVSFEDRRTEEDTRRASIRLFGDLLQGAGSLRELHFHAGLQQYLHIWDVIPAMPLLSRLAFDSDSTVQGPGSPTSYHTLTVVKMNVLHPRDLSSVLDKVVFPNLCELNLRFYEEVDVISVRHLLSSILSVCPNPSFKSLRIYSTYLFSPFYIFRSRNPDSAEHVLDLSDLRPLMDSYPKLEVLDLRLQCPWVLGNDDLEAIARVWGPELTILRLDPEGGWSRSPTKCITVEGLEQLASRCPHLTTLGVHFVKTPSLHTPYVVPMYLDRELMQSSEEPHRLLYAGSLRKVPPTVKKMRTHLQRLFSGLGKVCSDKTQDEKRRRRLR</sequence>
<gene>
    <name evidence="1" type="ORF">EIP91_008422</name>
</gene>
<name>A0A4R0R5K8_9APHY</name>